<keyword evidence="1" id="KW-0436">Ligase</keyword>
<dbReference type="InterPro" id="IPR033911">
    <property type="entry name" value="MetRS_core"/>
</dbReference>
<dbReference type="PANTHER" id="PTHR43326">
    <property type="entry name" value="METHIONYL-TRNA SYNTHETASE"/>
    <property type="match status" value="1"/>
</dbReference>
<dbReference type="AlphaFoldDB" id="A0A382Y071"/>
<feature type="non-terminal residue" evidence="7">
    <location>
        <position position="1"/>
    </location>
</feature>
<evidence type="ECO:0000256" key="5">
    <source>
        <dbReference type="ARBA" id="ARBA00023146"/>
    </source>
</evidence>
<dbReference type="InterPro" id="IPR015413">
    <property type="entry name" value="Methionyl/Leucyl_tRNA_Synth"/>
</dbReference>
<evidence type="ECO:0000313" key="7">
    <source>
        <dbReference type="EMBL" id="SVD76676.1"/>
    </source>
</evidence>
<evidence type="ECO:0000256" key="1">
    <source>
        <dbReference type="ARBA" id="ARBA00022598"/>
    </source>
</evidence>
<keyword evidence="5" id="KW-0030">Aminoacyl-tRNA synthetase</keyword>
<evidence type="ECO:0000259" key="6">
    <source>
        <dbReference type="Pfam" id="PF09334"/>
    </source>
</evidence>
<protein>
    <recommendedName>
        <fullName evidence="6">Methionyl/Leucyl tRNA synthetase domain-containing protein</fullName>
    </recommendedName>
</protein>
<dbReference type="GO" id="GO:0006431">
    <property type="term" value="P:methionyl-tRNA aminoacylation"/>
    <property type="evidence" value="ECO:0007669"/>
    <property type="project" value="InterPro"/>
</dbReference>
<feature type="domain" description="Methionyl/Leucyl tRNA synthetase" evidence="6">
    <location>
        <begin position="104"/>
        <end position="265"/>
    </location>
</feature>
<evidence type="ECO:0000256" key="4">
    <source>
        <dbReference type="ARBA" id="ARBA00022917"/>
    </source>
</evidence>
<feature type="domain" description="Methionyl/Leucyl tRNA synthetase" evidence="6">
    <location>
        <begin position="2"/>
        <end position="102"/>
    </location>
</feature>
<keyword evidence="3" id="KW-0067">ATP-binding</keyword>
<dbReference type="FunFam" id="2.170.220.10:FF:000003">
    <property type="entry name" value="Methionine--tRNA ligase"/>
    <property type="match status" value="1"/>
</dbReference>
<organism evidence="7">
    <name type="scientific">marine metagenome</name>
    <dbReference type="NCBI Taxonomy" id="408172"/>
    <lineage>
        <taxon>unclassified sequences</taxon>
        <taxon>metagenomes</taxon>
        <taxon>ecological metagenomes</taxon>
    </lineage>
</organism>
<keyword evidence="2" id="KW-0547">Nucleotide-binding</keyword>
<dbReference type="SUPFAM" id="SSF52374">
    <property type="entry name" value="Nucleotidylyl transferase"/>
    <property type="match status" value="1"/>
</dbReference>
<evidence type="ECO:0000256" key="2">
    <source>
        <dbReference type="ARBA" id="ARBA00022741"/>
    </source>
</evidence>
<dbReference type="InterPro" id="IPR023457">
    <property type="entry name" value="Met-tRNA_synth_2"/>
</dbReference>
<feature type="non-terminal residue" evidence="7">
    <location>
        <position position="267"/>
    </location>
</feature>
<evidence type="ECO:0000256" key="3">
    <source>
        <dbReference type="ARBA" id="ARBA00022840"/>
    </source>
</evidence>
<dbReference type="Gene3D" id="3.40.50.620">
    <property type="entry name" value="HUPs"/>
    <property type="match status" value="1"/>
</dbReference>
<dbReference type="Pfam" id="PF09334">
    <property type="entry name" value="tRNA-synt_1g"/>
    <property type="match status" value="2"/>
</dbReference>
<sequence length="267" mass="30682">SLTGTDEHGEKILEAAQSEGVTPQIYVDGLSDRFHQAWRALDISNDDFIRTTEERHKAVVLAVLQKVYDKGDIYFGEYGGLYCVGCERYLTDKELVDGKCPDHDRKPEERVEKNYFFKMESYRAWLRGYIQDHPDFIRPQGYRNEVLSLLSESLGDLSISRPRERVPWGIPLPWDEEHVTYVWFDALLNYVSALGYPTGDRFDEFWSEANHLIGKDILKPHAIFWPTMLKAAGLPLYQHLNVGGFLMGSDGRKMSKSLGNVVDPFNL</sequence>
<reference evidence="7" key="1">
    <citation type="submission" date="2018-05" db="EMBL/GenBank/DDBJ databases">
        <authorList>
            <person name="Lanie J.A."/>
            <person name="Ng W.-L."/>
            <person name="Kazmierczak K.M."/>
            <person name="Andrzejewski T.M."/>
            <person name="Davidsen T.M."/>
            <person name="Wayne K.J."/>
            <person name="Tettelin H."/>
            <person name="Glass J.I."/>
            <person name="Rusch D."/>
            <person name="Podicherti R."/>
            <person name="Tsui H.-C.T."/>
            <person name="Winkler M.E."/>
        </authorList>
    </citation>
    <scope>NUCLEOTIDE SEQUENCE</scope>
</reference>
<dbReference type="EMBL" id="UINC01171878">
    <property type="protein sequence ID" value="SVD76676.1"/>
    <property type="molecule type" value="Genomic_DNA"/>
</dbReference>
<accession>A0A382Y071</accession>
<dbReference type="PANTHER" id="PTHR43326:SF1">
    <property type="entry name" value="METHIONINE--TRNA LIGASE, MITOCHONDRIAL"/>
    <property type="match status" value="1"/>
</dbReference>
<name>A0A382Y071_9ZZZZ</name>
<dbReference type="Gene3D" id="2.170.220.10">
    <property type="match status" value="1"/>
</dbReference>
<keyword evidence="4" id="KW-0648">Protein biosynthesis</keyword>
<gene>
    <name evidence="7" type="ORF">METZ01_LOCUS429530</name>
</gene>
<dbReference type="GO" id="GO:0005524">
    <property type="term" value="F:ATP binding"/>
    <property type="evidence" value="ECO:0007669"/>
    <property type="project" value="UniProtKB-KW"/>
</dbReference>
<dbReference type="InterPro" id="IPR014729">
    <property type="entry name" value="Rossmann-like_a/b/a_fold"/>
</dbReference>
<proteinExistence type="predicted"/>
<dbReference type="GO" id="GO:0004825">
    <property type="term" value="F:methionine-tRNA ligase activity"/>
    <property type="evidence" value="ECO:0007669"/>
    <property type="project" value="InterPro"/>
</dbReference>
<dbReference type="PRINTS" id="PR01041">
    <property type="entry name" value="TRNASYNTHMET"/>
</dbReference>